<reference evidence="1 2" key="1">
    <citation type="submission" date="2018-11" db="EMBL/GenBank/DDBJ databases">
        <authorList>
            <consortium name="Pathogen Informatics"/>
        </authorList>
    </citation>
    <scope>NUCLEOTIDE SEQUENCE [LARGE SCALE GENOMIC DNA]</scope>
</reference>
<sequence length="91" mass="10059">MEEGSGGSECYANHQFEFHEFIPSGSQPRVVLPNVSIVPPSTLDVKYHLASESAGSPQNGVKKQELQTDEKHWWNAAVVDSDVTVSSIFIW</sequence>
<gene>
    <name evidence="1" type="ORF">SVUK_LOCUS15084</name>
</gene>
<accession>A0A3P7J9R5</accession>
<evidence type="ECO:0000313" key="1">
    <source>
        <dbReference type="EMBL" id="VDM80086.1"/>
    </source>
</evidence>
<dbReference type="Proteomes" id="UP000270094">
    <property type="component" value="Unassembled WGS sequence"/>
</dbReference>
<name>A0A3P7J9R5_STRVU</name>
<dbReference type="EMBL" id="UYYB01107322">
    <property type="protein sequence ID" value="VDM80086.1"/>
    <property type="molecule type" value="Genomic_DNA"/>
</dbReference>
<dbReference type="AlphaFoldDB" id="A0A3P7J9R5"/>
<proteinExistence type="predicted"/>
<keyword evidence="2" id="KW-1185">Reference proteome</keyword>
<protein>
    <submittedName>
        <fullName evidence="1">Uncharacterized protein</fullName>
    </submittedName>
</protein>
<organism evidence="1 2">
    <name type="scientific">Strongylus vulgaris</name>
    <name type="common">Blood worm</name>
    <dbReference type="NCBI Taxonomy" id="40348"/>
    <lineage>
        <taxon>Eukaryota</taxon>
        <taxon>Metazoa</taxon>
        <taxon>Ecdysozoa</taxon>
        <taxon>Nematoda</taxon>
        <taxon>Chromadorea</taxon>
        <taxon>Rhabditida</taxon>
        <taxon>Rhabditina</taxon>
        <taxon>Rhabditomorpha</taxon>
        <taxon>Strongyloidea</taxon>
        <taxon>Strongylidae</taxon>
        <taxon>Strongylus</taxon>
    </lineage>
</organism>
<evidence type="ECO:0000313" key="2">
    <source>
        <dbReference type="Proteomes" id="UP000270094"/>
    </source>
</evidence>